<gene>
    <name evidence="1" type="ORF">HNR50_004330</name>
</gene>
<accession>A0A841RIS6</accession>
<name>A0A841RIS6_9SPIO</name>
<dbReference type="AlphaFoldDB" id="A0A841RIS6"/>
<dbReference type="RefSeq" id="WP_184748864.1">
    <property type="nucleotide sequence ID" value="NZ_JACHGJ010000014.1"/>
</dbReference>
<dbReference type="Pfam" id="PF13646">
    <property type="entry name" value="HEAT_2"/>
    <property type="match status" value="1"/>
</dbReference>
<organism evidence="1 2">
    <name type="scientific">Spirochaeta isovalerica</name>
    <dbReference type="NCBI Taxonomy" id="150"/>
    <lineage>
        <taxon>Bacteria</taxon>
        <taxon>Pseudomonadati</taxon>
        <taxon>Spirochaetota</taxon>
        <taxon>Spirochaetia</taxon>
        <taxon>Spirochaetales</taxon>
        <taxon>Spirochaetaceae</taxon>
        <taxon>Spirochaeta</taxon>
    </lineage>
</organism>
<evidence type="ECO:0000313" key="1">
    <source>
        <dbReference type="EMBL" id="MBB6482629.1"/>
    </source>
</evidence>
<dbReference type="EMBL" id="JACHGJ010000014">
    <property type="protein sequence ID" value="MBB6482629.1"/>
    <property type="molecule type" value="Genomic_DNA"/>
</dbReference>
<keyword evidence="2" id="KW-1185">Reference proteome</keyword>
<comment type="caution">
    <text evidence="1">The sequence shown here is derived from an EMBL/GenBank/DDBJ whole genome shotgun (WGS) entry which is preliminary data.</text>
</comment>
<dbReference type="SMART" id="SM00567">
    <property type="entry name" value="EZ_HEAT"/>
    <property type="match status" value="5"/>
</dbReference>
<dbReference type="InterPro" id="IPR016024">
    <property type="entry name" value="ARM-type_fold"/>
</dbReference>
<dbReference type="PANTHER" id="PTHR12697">
    <property type="entry name" value="PBS LYASE HEAT-LIKE PROTEIN"/>
    <property type="match status" value="1"/>
</dbReference>
<sequence>MKRKILLILILVVSLFFSCRSVINDLPMDSAQDRAESALIILGNPLGTFPVTNADIPDLLEYSRDPNPAVRHMAVFQLGQLDTASYYRDLLPLLIDDDISVSRNTKDLLLRNEQEAARVFREALSGDNNDLILKLLELLVQLDDSASLEKIIELFLSNQKSVVDKAVSAAAALADINDRILYDSLLRPEPEIRIGIVRTLSRMGDPAILGTLLPYMYDPEVKVRNAVKFAFVDFGEKSVPYLINVLNNPAPETQLSVLGLFEALKSPSSIDPIIELFGNENQRVRERAVYTVSTFGETALDNLGRALESDRKEILISAIGLLGKIDNGRSLDFLMTLLDNPDRAVRSAAIKNILLFGTEAGDRFLGILDRRDYDKYSFAVQGLTTLKDPRLISDTSTSLYNRNNRSRALILYTDRDSIDTYLSGLELSGLLKRDISSIKLISLASISLKKAEKEIRDSGSRYTTFYISRNDFQKKSEEALQLSFTYMHNYMDSKNVEDLEKARRQRDYSELFARSAQELDMQLSNYIGTSETEKQLINSFEESRDRIISLYESVSINRKNLADQILEEYGLTYNLVVEGTFSQAVP</sequence>
<dbReference type="InterPro" id="IPR011989">
    <property type="entry name" value="ARM-like"/>
</dbReference>
<dbReference type="PANTHER" id="PTHR12697:SF5">
    <property type="entry name" value="DEOXYHYPUSINE HYDROXYLASE"/>
    <property type="match status" value="1"/>
</dbReference>
<dbReference type="Proteomes" id="UP000587760">
    <property type="component" value="Unassembled WGS sequence"/>
</dbReference>
<dbReference type="Gene3D" id="1.25.10.10">
    <property type="entry name" value="Leucine-rich Repeat Variant"/>
    <property type="match status" value="3"/>
</dbReference>
<dbReference type="InterPro" id="IPR004155">
    <property type="entry name" value="PBS_lyase_HEAT"/>
</dbReference>
<evidence type="ECO:0000313" key="2">
    <source>
        <dbReference type="Proteomes" id="UP000587760"/>
    </source>
</evidence>
<dbReference type="GO" id="GO:0016491">
    <property type="term" value="F:oxidoreductase activity"/>
    <property type="evidence" value="ECO:0007669"/>
    <property type="project" value="TreeGrafter"/>
</dbReference>
<protein>
    <submittedName>
        <fullName evidence="1">HEAT repeat protein</fullName>
    </submittedName>
</protein>
<proteinExistence type="predicted"/>
<reference evidence="1 2" key="1">
    <citation type="submission" date="2020-08" db="EMBL/GenBank/DDBJ databases">
        <title>Genomic Encyclopedia of Type Strains, Phase IV (KMG-IV): sequencing the most valuable type-strain genomes for metagenomic binning, comparative biology and taxonomic classification.</title>
        <authorList>
            <person name="Goeker M."/>
        </authorList>
    </citation>
    <scope>NUCLEOTIDE SEQUENCE [LARGE SCALE GENOMIC DNA]</scope>
    <source>
        <strain evidence="1 2">DSM 2461</strain>
    </source>
</reference>
<dbReference type="SUPFAM" id="SSF48371">
    <property type="entry name" value="ARM repeat"/>
    <property type="match status" value="1"/>
</dbReference>
<dbReference type="PROSITE" id="PS51257">
    <property type="entry name" value="PROKAR_LIPOPROTEIN"/>
    <property type="match status" value="1"/>
</dbReference>